<feature type="transmembrane region" description="Helical" evidence="5">
    <location>
        <begin position="126"/>
        <end position="148"/>
    </location>
</feature>
<feature type="transmembrane region" description="Helical" evidence="5">
    <location>
        <begin position="187"/>
        <end position="210"/>
    </location>
</feature>
<feature type="transmembrane region" description="Helical" evidence="5">
    <location>
        <begin position="89"/>
        <end position="114"/>
    </location>
</feature>
<protein>
    <submittedName>
        <fullName evidence="7">Yip1 domain-containing protein</fullName>
    </submittedName>
</protein>
<dbReference type="OrthoDB" id="359441at2"/>
<dbReference type="EMBL" id="FOXR01000004">
    <property type="protein sequence ID" value="SFP80158.1"/>
    <property type="molecule type" value="Genomic_DNA"/>
</dbReference>
<evidence type="ECO:0000256" key="3">
    <source>
        <dbReference type="ARBA" id="ARBA00022989"/>
    </source>
</evidence>
<gene>
    <name evidence="7" type="ORF">SAMN05444406_10437</name>
</gene>
<feature type="transmembrane region" description="Helical" evidence="5">
    <location>
        <begin position="154"/>
        <end position="178"/>
    </location>
</feature>
<evidence type="ECO:0000313" key="7">
    <source>
        <dbReference type="EMBL" id="SFP80158.1"/>
    </source>
</evidence>
<dbReference type="Proteomes" id="UP000198577">
    <property type="component" value="Unassembled WGS sequence"/>
</dbReference>
<comment type="subcellular location">
    <subcellularLocation>
        <location evidence="1">Membrane</location>
        <topology evidence="1">Multi-pass membrane protein</topology>
    </subcellularLocation>
</comment>
<evidence type="ECO:0000259" key="6">
    <source>
        <dbReference type="Pfam" id="PF04893"/>
    </source>
</evidence>
<dbReference type="RefSeq" id="WP_025747148.1">
    <property type="nucleotide sequence ID" value="NZ_FOXR01000004.1"/>
</dbReference>
<dbReference type="InterPro" id="IPR006977">
    <property type="entry name" value="Yip1_dom"/>
</dbReference>
<feature type="transmembrane region" description="Helical" evidence="5">
    <location>
        <begin position="52"/>
        <end position="69"/>
    </location>
</feature>
<sequence>MIAFIQDKFISVLEVFKNRIDLKEDFIKYPFYIISRPFKGFSDLKYENRGKMYFALMVVILMCFFNIYNEMYKGFVLAGYYTENKTVNTVYVIFMTIIPIILFVVANWSVTAIANGSGKMKEIFMVYAYASYPKIIFSFIGLILSNFVTVEEAAFAMFFYSLGMVSFLFYLFVGLVVIHEYSFTQSVLMIVMTVIVMCIIVFIVALLLALSNEVIVFIRTVVEELTMRL</sequence>
<reference evidence="7 8" key="1">
    <citation type="submission" date="2016-10" db="EMBL/GenBank/DDBJ databases">
        <authorList>
            <person name="de Groot N.N."/>
        </authorList>
    </citation>
    <scope>NUCLEOTIDE SEQUENCE [LARGE SCALE GENOMIC DNA]</scope>
    <source>
        <strain evidence="7 8">DSM 20678</strain>
    </source>
</reference>
<evidence type="ECO:0000256" key="2">
    <source>
        <dbReference type="ARBA" id="ARBA00022692"/>
    </source>
</evidence>
<feature type="domain" description="Yip1" evidence="6">
    <location>
        <begin position="32"/>
        <end position="204"/>
    </location>
</feature>
<name>A0A1I5TB13_9FIRM</name>
<keyword evidence="4 5" id="KW-0472">Membrane</keyword>
<keyword evidence="8" id="KW-1185">Reference proteome</keyword>
<dbReference type="Pfam" id="PF04893">
    <property type="entry name" value="Yip1"/>
    <property type="match status" value="1"/>
</dbReference>
<dbReference type="GO" id="GO:0016020">
    <property type="term" value="C:membrane"/>
    <property type="evidence" value="ECO:0007669"/>
    <property type="project" value="UniProtKB-SubCell"/>
</dbReference>
<keyword evidence="2 5" id="KW-0812">Transmembrane</keyword>
<dbReference type="STRING" id="937334.SAMN05444406_10437"/>
<accession>A0A1I5TB13</accession>
<proteinExistence type="predicted"/>
<dbReference type="AlphaFoldDB" id="A0A1I5TB13"/>
<evidence type="ECO:0000313" key="8">
    <source>
        <dbReference type="Proteomes" id="UP000198577"/>
    </source>
</evidence>
<evidence type="ECO:0000256" key="4">
    <source>
        <dbReference type="ARBA" id="ARBA00023136"/>
    </source>
</evidence>
<organism evidence="7 8">
    <name type="scientific">Caldicoprobacter faecalis</name>
    <dbReference type="NCBI Taxonomy" id="937334"/>
    <lineage>
        <taxon>Bacteria</taxon>
        <taxon>Bacillati</taxon>
        <taxon>Bacillota</taxon>
        <taxon>Clostridia</taxon>
        <taxon>Caldicoprobacterales</taxon>
        <taxon>Caldicoprobacteraceae</taxon>
        <taxon>Caldicoprobacter</taxon>
    </lineage>
</organism>
<keyword evidence="3 5" id="KW-1133">Transmembrane helix</keyword>
<evidence type="ECO:0000256" key="1">
    <source>
        <dbReference type="ARBA" id="ARBA00004141"/>
    </source>
</evidence>
<evidence type="ECO:0000256" key="5">
    <source>
        <dbReference type="SAM" id="Phobius"/>
    </source>
</evidence>